<keyword evidence="4" id="KW-1133">Transmembrane helix</keyword>
<dbReference type="OrthoDB" id="5840532at2759"/>
<gene>
    <name evidence="5" type="ORF">A7D00_1853</name>
</gene>
<evidence type="ECO:0000256" key="4">
    <source>
        <dbReference type="SAM" id="Phobius"/>
    </source>
</evidence>
<dbReference type="EMBL" id="LHPN01000002">
    <property type="protein sequence ID" value="OAL73825.1"/>
    <property type="molecule type" value="Genomic_DNA"/>
</dbReference>
<dbReference type="PANTHER" id="PTHR24322:SF736">
    <property type="entry name" value="RETINOL DEHYDROGENASE 10"/>
    <property type="match status" value="1"/>
</dbReference>
<evidence type="ECO:0000313" key="5">
    <source>
        <dbReference type="EMBL" id="OAL73825.1"/>
    </source>
</evidence>
<dbReference type="Proteomes" id="UP000243519">
    <property type="component" value="Unassembled WGS sequence"/>
</dbReference>
<dbReference type="InterPro" id="IPR018750">
    <property type="entry name" value="DUF2306_membrane"/>
</dbReference>
<reference evidence="5 6" key="1">
    <citation type="submission" date="2016-05" db="EMBL/GenBank/DDBJ databases">
        <title>Genome sequencing of Trichophyton violaceum CMCC(F)T3l isolated from hair.</title>
        <authorList>
            <person name="Zhan P."/>
            <person name="Tao Y."/>
            <person name="Liu W."/>
        </authorList>
    </citation>
    <scope>NUCLEOTIDE SEQUENCE [LARGE SCALE GENOMIC DNA]</scope>
    <source>
        <strain evidence="6">CMCC(F)T3l</strain>
    </source>
</reference>
<dbReference type="GO" id="GO:0016616">
    <property type="term" value="F:oxidoreductase activity, acting on the CH-OH group of donors, NAD or NADP as acceptor"/>
    <property type="evidence" value="ECO:0007669"/>
    <property type="project" value="TreeGrafter"/>
</dbReference>
<organism evidence="5 6">
    <name type="scientific">Trichophyton violaceum</name>
    <dbReference type="NCBI Taxonomy" id="34388"/>
    <lineage>
        <taxon>Eukaryota</taxon>
        <taxon>Fungi</taxon>
        <taxon>Dikarya</taxon>
        <taxon>Ascomycota</taxon>
        <taxon>Pezizomycotina</taxon>
        <taxon>Eurotiomycetes</taxon>
        <taxon>Eurotiomycetidae</taxon>
        <taxon>Onygenales</taxon>
        <taxon>Arthrodermataceae</taxon>
        <taxon>Trichophyton</taxon>
    </lineage>
</organism>
<feature type="transmembrane region" description="Helical" evidence="4">
    <location>
        <begin position="21"/>
        <end position="40"/>
    </location>
</feature>
<evidence type="ECO:0000256" key="2">
    <source>
        <dbReference type="ARBA" id="ARBA00023002"/>
    </source>
</evidence>
<sequence length="713" mass="77777">MTDAIKLLFRKLYQPVGFSKGYNFILFFVLVGALMGFTLARFQYLNVRGDFCKKGNAAPGECFYYLQQTRYHVGIILHLGCILPASFLVCFQFVPIIRHKFIMWHRISGYLIMLLVLISNVSALVIARRTFGGTLDIQGGIGTLVLMTTVGIGLAYYNIKKLQIDQHRAWMIRSFVYMGAIITNRFIFSAAAAIITAIGGYNAVWPCDKLDYTLGHNETLSKYPTCSTFYDGSNPQQQAIVVADFNGGDENVSAAIGLNFGMAIWIAIFIHAVGVEVYLQLTPGESRRLRQVSYQRQLEAGYRMPGKAGLTAERLDSHNFHTPAMPSTKQRSGAPLSAHKPSHPVVTLDILVNVFKKTLFHPFIAWLIPLCLVAQATPYSHPSFLITAAYAVCLSTFVVLSYINRRLAYGLPRNVDFKKEVIAVAGGASGLGLAIAETYAMRGVSVAVLDMKDSADDGGYVRWDEFPSLEYYKCDMSCKNEVEEVAKKIVKDLGRPTIFVNCVATAINGLPLLFLSDKAIETTIKTNILSHFHALKAFLPGMLSSRTGGTVVTVSSVLGHITAAGLSDYTASKAAVAAVHRTVDAEIRVLGASKKIKTILVETGQIATPLFEGLETPNSFWAPVLEPVQVAREIISMIDSGNGGVIRMPAYATFLGVYAMLPASIERLARYLSGVDSAVAKATISTAAKNREHAAVSLSTSSSEDSDDDDSDN</sequence>
<feature type="compositionally biased region" description="Acidic residues" evidence="3">
    <location>
        <begin position="704"/>
        <end position="713"/>
    </location>
</feature>
<dbReference type="SUPFAM" id="SSF51735">
    <property type="entry name" value="NAD(P)-binding Rossmann-fold domains"/>
    <property type="match status" value="1"/>
</dbReference>
<accession>A0A178FPP7</accession>
<feature type="transmembrane region" description="Helical" evidence="4">
    <location>
        <begin position="139"/>
        <end position="159"/>
    </location>
</feature>
<dbReference type="PRINTS" id="PR00081">
    <property type="entry name" value="GDHRDH"/>
</dbReference>
<keyword evidence="4" id="KW-0472">Membrane</keyword>
<keyword evidence="6" id="KW-1185">Reference proteome</keyword>
<dbReference type="AlphaFoldDB" id="A0A178FPP7"/>
<dbReference type="Pfam" id="PF10067">
    <property type="entry name" value="DUF2306"/>
    <property type="match status" value="1"/>
</dbReference>
<evidence type="ECO:0000256" key="1">
    <source>
        <dbReference type="ARBA" id="ARBA00006484"/>
    </source>
</evidence>
<comment type="similarity">
    <text evidence="1">Belongs to the short-chain dehydrogenases/reductases (SDR) family.</text>
</comment>
<feature type="transmembrane region" description="Helical" evidence="4">
    <location>
        <begin position="109"/>
        <end position="127"/>
    </location>
</feature>
<feature type="transmembrane region" description="Helical" evidence="4">
    <location>
        <begin position="359"/>
        <end position="377"/>
    </location>
</feature>
<proteinExistence type="inferred from homology"/>
<dbReference type="Gene3D" id="3.40.50.720">
    <property type="entry name" value="NAD(P)-binding Rossmann-like Domain"/>
    <property type="match status" value="1"/>
</dbReference>
<dbReference type="InterPro" id="IPR036291">
    <property type="entry name" value="NAD(P)-bd_dom_sf"/>
</dbReference>
<feature type="transmembrane region" description="Helical" evidence="4">
    <location>
        <begin position="383"/>
        <end position="403"/>
    </location>
</feature>
<name>A0A178FPP7_TRIVO</name>
<dbReference type="PANTHER" id="PTHR24322">
    <property type="entry name" value="PKSB"/>
    <property type="match status" value="1"/>
</dbReference>
<evidence type="ECO:0000313" key="6">
    <source>
        <dbReference type="Proteomes" id="UP000243519"/>
    </source>
</evidence>
<feature type="transmembrane region" description="Helical" evidence="4">
    <location>
        <begin position="262"/>
        <end position="281"/>
    </location>
</feature>
<comment type="caution">
    <text evidence="5">The sequence shown here is derived from an EMBL/GenBank/DDBJ whole genome shotgun (WGS) entry which is preliminary data.</text>
</comment>
<feature type="region of interest" description="Disordered" evidence="3">
    <location>
        <begin position="691"/>
        <end position="713"/>
    </location>
</feature>
<feature type="transmembrane region" description="Helical" evidence="4">
    <location>
        <begin position="175"/>
        <end position="201"/>
    </location>
</feature>
<keyword evidence="2" id="KW-0560">Oxidoreductase</keyword>
<dbReference type="InterPro" id="IPR002347">
    <property type="entry name" value="SDR_fam"/>
</dbReference>
<evidence type="ECO:0000256" key="3">
    <source>
        <dbReference type="SAM" id="MobiDB-lite"/>
    </source>
</evidence>
<keyword evidence="4" id="KW-0812">Transmembrane</keyword>
<feature type="transmembrane region" description="Helical" evidence="4">
    <location>
        <begin position="75"/>
        <end position="97"/>
    </location>
</feature>
<dbReference type="Pfam" id="PF00106">
    <property type="entry name" value="adh_short"/>
    <property type="match status" value="1"/>
</dbReference>
<protein>
    <submittedName>
        <fullName evidence="5">Uncharacterized protein</fullName>
    </submittedName>
</protein>